<dbReference type="AlphaFoldDB" id="A0A7X4H4H8"/>
<accession>A0A7X4H4H8</accession>
<evidence type="ECO:0000256" key="1">
    <source>
        <dbReference type="SAM" id="Phobius"/>
    </source>
</evidence>
<gene>
    <name evidence="2" type="ORF">GTP56_20930</name>
</gene>
<dbReference type="EMBL" id="WWCR01000026">
    <property type="protein sequence ID" value="MYM74641.1"/>
    <property type="molecule type" value="Genomic_DNA"/>
</dbReference>
<organism evidence="2 3">
    <name type="scientific">Duganella margarita</name>
    <dbReference type="NCBI Taxonomy" id="2692170"/>
    <lineage>
        <taxon>Bacteria</taxon>
        <taxon>Pseudomonadati</taxon>
        <taxon>Pseudomonadota</taxon>
        <taxon>Betaproteobacteria</taxon>
        <taxon>Burkholderiales</taxon>
        <taxon>Oxalobacteraceae</taxon>
        <taxon>Telluria group</taxon>
        <taxon>Duganella</taxon>
    </lineage>
</organism>
<proteinExistence type="predicted"/>
<evidence type="ECO:0000313" key="2">
    <source>
        <dbReference type="EMBL" id="MYM74641.1"/>
    </source>
</evidence>
<keyword evidence="1" id="KW-0472">Membrane</keyword>
<reference evidence="2 3" key="1">
    <citation type="submission" date="2019-12" db="EMBL/GenBank/DDBJ databases">
        <title>Novel species isolated from a subtropical stream in China.</title>
        <authorList>
            <person name="Lu H."/>
        </authorList>
    </citation>
    <scope>NUCLEOTIDE SEQUENCE [LARGE SCALE GENOMIC DNA]</scope>
    <source>
        <strain evidence="2 3">FT134W</strain>
    </source>
</reference>
<dbReference type="Proteomes" id="UP000469734">
    <property type="component" value="Unassembled WGS sequence"/>
</dbReference>
<protein>
    <submittedName>
        <fullName evidence="2">Uncharacterized protein</fullName>
    </submittedName>
</protein>
<sequence>MIISTDLANIASPLAALAAGLISAVLYGRKRRWIDAALAGVAGATLAVAVADVRLPAGAAAPLAVSTEAGRISASDLYAIPAASSIVLSGDGVREAEWRDLPARPLQWKPAAADLLWLDFPRSMSVGRIFTLTVRRSSAPGQWRLQLLAENKQVLADSGLAAEPQLSVQWLPPVAETMVLQARLLDKSGKTIAQGPVPLQVKDAVPLQIQGRFDAPSFDARALNQLLSDGGAVLDWNVTLGKSITRSETARAPLVAANAMFVDAAYVEHLSSAARAALLAQAGKGVPLVVLGGNASDAGMWQRDFGLSLRQQSPTTEKEDMRQFGVLSLPPAQLNPAESVAAPWSVLARDGRKQPWLWQRGVGRGRVVWVGVADWHKYAISAPHALALWWQSAMDLIVLDGVQKTVWQMSDPLPVPGLRSEVCAQGVKAGTALAAEGYAAMALAARADKADAVCAAFWPQKAGWVKFSAEGMAEQGEEYVYAAGDWPAWQKALRRDATLQYAARSAPRAAGQRADATAAMAEPNASAGVADGGNWPGVRAAGVLFALVLLALWWREQRQIGGADDRL</sequence>
<keyword evidence="1" id="KW-0812">Transmembrane</keyword>
<evidence type="ECO:0000313" key="3">
    <source>
        <dbReference type="Proteomes" id="UP000469734"/>
    </source>
</evidence>
<name>A0A7X4H4H8_9BURK</name>
<comment type="caution">
    <text evidence="2">The sequence shown here is derived from an EMBL/GenBank/DDBJ whole genome shotgun (WGS) entry which is preliminary data.</text>
</comment>
<keyword evidence="1" id="KW-1133">Transmembrane helix</keyword>
<feature type="transmembrane region" description="Helical" evidence="1">
    <location>
        <begin position="6"/>
        <end position="26"/>
    </location>
</feature>
<dbReference type="RefSeq" id="WP_161051538.1">
    <property type="nucleotide sequence ID" value="NZ_WWCR01000026.1"/>
</dbReference>